<feature type="transmembrane region" description="Helical" evidence="1">
    <location>
        <begin position="6"/>
        <end position="29"/>
    </location>
</feature>
<feature type="transmembrane region" description="Helical" evidence="1">
    <location>
        <begin position="192"/>
        <end position="212"/>
    </location>
</feature>
<organism evidence="2 3">
    <name type="scientific">Folsomia candida</name>
    <name type="common">Springtail</name>
    <dbReference type="NCBI Taxonomy" id="158441"/>
    <lineage>
        <taxon>Eukaryota</taxon>
        <taxon>Metazoa</taxon>
        <taxon>Ecdysozoa</taxon>
        <taxon>Arthropoda</taxon>
        <taxon>Hexapoda</taxon>
        <taxon>Collembola</taxon>
        <taxon>Entomobryomorpha</taxon>
        <taxon>Isotomoidea</taxon>
        <taxon>Isotomidae</taxon>
        <taxon>Proisotominae</taxon>
        <taxon>Folsomia</taxon>
    </lineage>
</organism>
<keyword evidence="1" id="KW-1133">Transmembrane helix</keyword>
<feature type="transmembrane region" description="Helical" evidence="1">
    <location>
        <begin position="166"/>
        <end position="186"/>
    </location>
</feature>
<reference evidence="2 3" key="1">
    <citation type="submission" date="2015-12" db="EMBL/GenBank/DDBJ databases">
        <title>The genome of Folsomia candida.</title>
        <authorList>
            <person name="Faddeeva A."/>
            <person name="Derks M.F."/>
            <person name="Anvar Y."/>
            <person name="Smit S."/>
            <person name="Van Straalen N."/>
            <person name="Roelofs D."/>
        </authorList>
    </citation>
    <scope>NUCLEOTIDE SEQUENCE [LARGE SCALE GENOMIC DNA]</scope>
    <source>
        <strain evidence="2 3">VU population</strain>
        <tissue evidence="2">Whole body</tissue>
    </source>
</reference>
<keyword evidence="1" id="KW-0812">Transmembrane</keyword>
<feature type="transmembrane region" description="Helical" evidence="1">
    <location>
        <begin position="232"/>
        <end position="253"/>
    </location>
</feature>
<feature type="transmembrane region" description="Helical" evidence="1">
    <location>
        <begin position="285"/>
        <end position="305"/>
    </location>
</feature>
<gene>
    <name evidence="2" type="ORF">Fcan01_15936</name>
</gene>
<protein>
    <submittedName>
        <fullName evidence="2">Transthyretin</fullName>
    </submittedName>
</protein>
<sequence>MVSRQIILFSVVTILLYFLAGVIFLVPVISLNFHQLAEINYTCDWNAKVEEEIKASPDVGTAIKIWANKTGYFDSKKFSKNQTLDYNELMNYWDSLPKIEIDGVPELIFSLKVDCFSNDSVVQFVSETILKFPTMRRMYIDILLTNGYSFWRLKLQNFCFNLTHSIYLLCSLAGFVCLCVTCGGIDTELFCLLNFVGLEMLLISGEIIQEIIYQDVFPEAMKRIAESSKLQVFLYSTICIILPAGYFSLIYFLPTDLRSYQCQAGLEGYSLVREAWVSLVHKNGALLVSFGVTLVSSCFGSKIFLEKGASRWSLEFKLLLLVYGISAWLQILEILLYLVIDKNSAIEICRICNFKSILILFLLVRDERTKDGASEAMKVYQERLVELTGEFKTRVSSEGSTFSLRMGRWGASNELQTGQ</sequence>
<evidence type="ECO:0000313" key="3">
    <source>
        <dbReference type="Proteomes" id="UP000198287"/>
    </source>
</evidence>
<accession>A0A226DWC1</accession>
<evidence type="ECO:0000256" key="1">
    <source>
        <dbReference type="SAM" id="Phobius"/>
    </source>
</evidence>
<proteinExistence type="predicted"/>
<dbReference type="AlphaFoldDB" id="A0A226DWC1"/>
<keyword evidence="3" id="KW-1185">Reference proteome</keyword>
<feature type="transmembrane region" description="Helical" evidence="1">
    <location>
        <begin position="317"/>
        <end position="339"/>
    </location>
</feature>
<name>A0A226DWC1_FOLCA</name>
<keyword evidence="1" id="KW-0472">Membrane</keyword>
<evidence type="ECO:0000313" key="2">
    <source>
        <dbReference type="EMBL" id="OXA49370.1"/>
    </source>
</evidence>
<dbReference type="EMBL" id="LNIX01000010">
    <property type="protein sequence ID" value="OXA49370.1"/>
    <property type="molecule type" value="Genomic_DNA"/>
</dbReference>
<dbReference type="Proteomes" id="UP000198287">
    <property type="component" value="Unassembled WGS sequence"/>
</dbReference>
<comment type="caution">
    <text evidence="2">The sequence shown here is derived from an EMBL/GenBank/DDBJ whole genome shotgun (WGS) entry which is preliminary data.</text>
</comment>